<feature type="transmembrane region" description="Helical" evidence="17">
    <location>
        <begin position="303"/>
        <end position="321"/>
    </location>
</feature>
<evidence type="ECO:0000256" key="6">
    <source>
        <dbReference type="ARBA" id="ARBA00022448"/>
    </source>
</evidence>
<evidence type="ECO:0000256" key="5">
    <source>
        <dbReference type="ARBA" id="ARBA00021006"/>
    </source>
</evidence>
<name>A0A7G2CXP8_9HEMI</name>
<evidence type="ECO:0000256" key="9">
    <source>
        <dbReference type="ARBA" id="ARBA00022967"/>
    </source>
</evidence>
<feature type="transmembrane region" description="Helical" evidence="17">
    <location>
        <begin position="233"/>
        <end position="251"/>
    </location>
</feature>
<dbReference type="GO" id="GO:0042773">
    <property type="term" value="P:ATP synthesis coupled electron transport"/>
    <property type="evidence" value="ECO:0007669"/>
    <property type="project" value="InterPro"/>
</dbReference>
<evidence type="ECO:0000259" key="18">
    <source>
        <dbReference type="Pfam" id="PF00361"/>
    </source>
</evidence>
<dbReference type="GO" id="GO:0031966">
    <property type="term" value="C:mitochondrial membrane"/>
    <property type="evidence" value="ECO:0007669"/>
    <property type="project" value="UniProtKB-SubCell"/>
</dbReference>
<evidence type="ECO:0000256" key="13">
    <source>
        <dbReference type="ARBA" id="ARBA00023075"/>
    </source>
</evidence>
<keyword evidence="10 17" id="KW-0249">Electron transport</keyword>
<dbReference type="GO" id="GO:0003954">
    <property type="term" value="F:NADH dehydrogenase activity"/>
    <property type="evidence" value="ECO:0007669"/>
    <property type="project" value="TreeGrafter"/>
</dbReference>
<keyword evidence="11 17" id="KW-1133">Transmembrane helix</keyword>
<evidence type="ECO:0000256" key="3">
    <source>
        <dbReference type="ARBA" id="ARBA00009025"/>
    </source>
</evidence>
<keyword evidence="9" id="KW-1278">Translocase</keyword>
<evidence type="ECO:0000313" key="19">
    <source>
        <dbReference type="EMBL" id="CAD5105726.1"/>
    </source>
</evidence>
<keyword evidence="15 17" id="KW-0472">Membrane</keyword>
<dbReference type="CTD" id="4538"/>
<evidence type="ECO:0000256" key="2">
    <source>
        <dbReference type="ARBA" id="ARBA00004225"/>
    </source>
</evidence>
<dbReference type="InterPro" id="IPR003918">
    <property type="entry name" value="NADH_UbQ_OxRdtase"/>
</dbReference>
<feature type="transmembrane region" description="Helical" evidence="17">
    <location>
        <begin position="341"/>
        <end position="362"/>
    </location>
</feature>
<evidence type="ECO:0000256" key="10">
    <source>
        <dbReference type="ARBA" id="ARBA00022982"/>
    </source>
</evidence>
<feature type="transmembrane region" description="Helical" evidence="17">
    <location>
        <begin position="145"/>
        <end position="165"/>
    </location>
</feature>
<gene>
    <name evidence="19" type="primary">ND4</name>
    <name evidence="19" type="ORF">MTPEMO_0007</name>
</gene>
<dbReference type="EC" id="7.1.1.2" evidence="4 17"/>
<evidence type="ECO:0000256" key="16">
    <source>
        <dbReference type="ARBA" id="ARBA00049551"/>
    </source>
</evidence>
<comment type="similarity">
    <text evidence="3 17">Belongs to the complex I subunit 4 family.</text>
</comment>
<reference evidence="19" key="1">
    <citation type="submission" date="2020-08" db="EMBL/GenBank/DDBJ databases">
        <authorList>
            <person name="Santos-Garcia D."/>
            <person name="Santos-Garcia D."/>
            <person name="Santos-Garcia D."/>
        </authorList>
    </citation>
    <scope>NUCLEOTIDE SEQUENCE [LARGE SCALE GENOMIC DNA]</scope>
</reference>
<sequence>MSLMTIFFNMSIQTWANSKMSYVFMGDLISFWNSNLAIWMSLILMFMNTKSYKLYKTITIVGLSLFLMIFYTWNLIMFYMLFEMSMIMMLIIMMTWSYQPERVEAIMFLVVMALMFSLPFMAMMMKNIKTLNFWLMNMNPTVWEYLSILSIFMMKMPFYFMHFWLPKVHVEAPIQGSMILAAIMLKLGCYGMLRFSSILSKFKTVNLIIVVMSMWGMVILSMSCFIQSDIKTLIAYSSVVHMSIVLIAILINKKKSMTASMTIMLSHGMCASALFFLSNIFYTNSKSRSIVVNKGSAQTLPMISTLWFVACMSNTPMPPAISMVGEIMSFKLILNFTNLYSVIFIMTLTSSLYSIFMFYIMVQSKSSKLTKKMFMMKIKTLVISYLHMIPLLFLSIKPKMLMII</sequence>
<keyword evidence="8 17" id="KW-0812">Transmembrane</keyword>
<dbReference type="GO" id="GO:0008137">
    <property type="term" value="F:NADH dehydrogenase (ubiquinone) activity"/>
    <property type="evidence" value="ECO:0007669"/>
    <property type="project" value="UniProtKB-UniRule"/>
</dbReference>
<feature type="domain" description="NADH:quinone oxidoreductase/Mrp antiporter transmembrane" evidence="18">
    <location>
        <begin position="74"/>
        <end position="346"/>
    </location>
</feature>
<keyword evidence="6 17" id="KW-0813">Transport</keyword>
<evidence type="ECO:0000256" key="8">
    <source>
        <dbReference type="ARBA" id="ARBA00022692"/>
    </source>
</evidence>
<dbReference type="GO" id="GO:0048039">
    <property type="term" value="F:ubiquinone binding"/>
    <property type="evidence" value="ECO:0007669"/>
    <property type="project" value="TreeGrafter"/>
</dbReference>
<geneLocation type="mitochondrion" evidence="19"/>
<feature type="transmembrane region" description="Helical" evidence="17">
    <location>
        <begin position="374"/>
        <end position="396"/>
    </location>
</feature>
<keyword evidence="14 17" id="KW-0496">Mitochondrion</keyword>
<evidence type="ECO:0000256" key="4">
    <source>
        <dbReference type="ARBA" id="ARBA00012944"/>
    </source>
</evidence>
<dbReference type="RefSeq" id="YP_010999051.1">
    <property type="nucleotide sequence ID" value="NC_085166.1"/>
</dbReference>
<accession>A0A7G2CXP8</accession>
<keyword evidence="13 17" id="KW-0830">Ubiquinone</keyword>
<keyword evidence="12 17" id="KW-0520">NAD</keyword>
<organism evidence="19">
    <name type="scientific">Pealius mori</name>
    <dbReference type="NCBI Taxonomy" id="1453199"/>
    <lineage>
        <taxon>Eukaryota</taxon>
        <taxon>Metazoa</taxon>
        <taxon>Ecdysozoa</taxon>
        <taxon>Arthropoda</taxon>
        <taxon>Hexapoda</taxon>
        <taxon>Insecta</taxon>
        <taxon>Pterygota</taxon>
        <taxon>Neoptera</taxon>
        <taxon>Paraneoptera</taxon>
        <taxon>Hemiptera</taxon>
        <taxon>Sternorrhyncha</taxon>
        <taxon>Aleyrodoidea</taxon>
        <taxon>Aleyrodidae</taxon>
        <taxon>Aleyrodinae</taxon>
        <taxon>Pealius</taxon>
    </lineage>
</organism>
<comment type="subcellular location">
    <subcellularLocation>
        <location evidence="2 17">Mitochondrion membrane</location>
        <topology evidence="2 17">Multi-pass membrane protein</topology>
    </subcellularLocation>
</comment>
<comment type="catalytic activity">
    <reaction evidence="16 17">
        <text>a ubiquinone + NADH + 5 H(+)(in) = a ubiquinol + NAD(+) + 4 H(+)(out)</text>
        <dbReference type="Rhea" id="RHEA:29091"/>
        <dbReference type="Rhea" id="RHEA-COMP:9565"/>
        <dbReference type="Rhea" id="RHEA-COMP:9566"/>
        <dbReference type="ChEBI" id="CHEBI:15378"/>
        <dbReference type="ChEBI" id="CHEBI:16389"/>
        <dbReference type="ChEBI" id="CHEBI:17976"/>
        <dbReference type="ChEBI" id="CHEBI:57540"/>
        <dbReference type="ChEBI" id="CHEBI:57945"/>
        <dbReference type="EC" id="7.1.1.2"/>
    </reaction>
</comment>
<proteinExistence type="inferred from homology"/>
<dbReference type="AlphaFoldDB" id="A0A7G2CXP8"/>
<comment type="function">
    <text evidence="1">Core subunit of the mitochondrial membrane respiratory chain NADH dehydrogenase (Complex I) that is believed to belong to the minimal assembly required for catalysis. Complex I functions in the transfer of electrons from NADH to the respiratory chain. The immediate electron acceptor for the enzyme is believed to be ubiquinone.</text>
</comment>
<feature type="transmembrane region" description="Helical" evidence="17">
    <location>
        <begin position="54"/>
        <end position="73"/>
    </location>
</feature>
<dbReference type="PANTHER" id="PTHR43507:SF20">
    <property type="entry name" value="NADH-UBIQUINONE OXIDOREDUCTASE CHAIN 4"/>
    <property type="match status" value="1"/>
</dbReference>
<dbReference type="PANTHER" id="PTHR43507">
    <property type="entry name" value="NADH-UBIQUINONE OXIDOREDUCTASE CHAIN 4"/>
    <property type="match status" value="1"/>
</dbReference>
<dbReference type="InterPro" id="IPR001750">
    <property type="entry name" value="ND/Mrp_TM"/>
</dbReference>
<evidence type="ECO:0000256" key="7">
    <source>
        <dbReference type="ARBA" id="ARBA00022660"/>
    </source>
</evidence>
<evidence type="ECO:0000256" key="15">
    <source>
        <dbReference type="ARBA" id="ARBA00023136"/>
    </source>
</evidence>
<dbReference type="GO" id="GO:0015990">
    <property type="term" value="P:electron transport coupled proton transport"/>
    <property type="evidence" value="ECO:0007669"/>
    <property type="project" value="TreeGrafter"/>
</dbReference>
<protein>
    <recommendedName>
        <fullName evidence="5 17">NADH-ubiquinone oxidoreductase chain 4</fullName>
        <ecNumber evidence="4 17">7.1.1.2</ecNumber>
    </recommendedName>
</protein>
<dbReference type="EMBL" id="LR877884">
    <property type="protein sequence ID" value="CAD5105726.1"/>
    <property type="molecule type" value="Genomic_DNA"/>
</dbReference>
<feature type="transmembrane region" description="Helical" evidence="17">
    <location>
        <begin position="177"/>
        <end position="193"/>
    </location>
</feature>
<dbReference type="GeneID" id="87692683"/>
<feature type="transmembrane region" description="Helical" evidence="17">
    <location>
        <begin position="205"/>
        <end position="226"/>
    </location>
</feature>
<evidence type="ECO:0000256" key="17">
    <source>
        <dbReference type="RuleBase" id="RU003297"/>
    </source>
</evidence>
<dbReference type="PRINTS" id="PR01437">
    <property type="entry name" value="NUOXDRDTASE4"/>
</dbReference>
<feature type="transmembrane region" description="Helical" evidence="17">
    <location>
        <begin position="263"/>
        <end position="282"/>
    </location>
</feature>
<comment type="function">
    <text evidence="17">Core subunit of the mitochondrial membrane respiratory chain NADH dehydrogenase (Complex I) which catalyzes electron transfer from NADH through the respiratory chain, using ubiquinone as an electron acceptor. Essential for the catalytic activity and assembly of complex I.</text>
</comment>
<evidence type="ECO:0000256" key="12">
    <source>
        <dbReference type="ARBA" id="ARBA00023027"/>
    </source>
</evidence>
<feature type="transmembrane region" description="Helical" evidence="17">
    <location>
        <begin position="105"/>
        <end position="125"/>
    </location>
</feature>
<evidence type="ECO:0000256" key="11">
    <source>
        <dbReference type="ARBA" id="ARBA00022989"/>
    </source>
</evidence>
<feature type="transmembrane region" description="Helical" evidence="17">
    <location>
        <begin position="20"/>
        <end position="47"/>
    </location>
</feature>
<evidence type="ECO:0000256" key="14">
    <source>
        <dbReference type="ARBA" id="ARBA00023128"/>
    </source>
</evidence>
<evidence type="ECO:0000256" key="1">
    <source>
        <dbReference type="ARBA" id="ARBA00003257"/>
    </source>
</evidence>
<dbReference type="Pfam" id="PF00361">
    <property type="entry name" value="Proton_antipo_M"/>
    <property type="match status" value="1"/>
</dbReference>
<keyword evidence="7 17" id="KW-0679">Respiratory chain</keyword>